<sequence>MSCLIPLALTADCPSKRYSVYYPDSEEIVQRLKSMPPAQGRKSRQLQTQPRKKELKRPSSYERKTPGIPRTNMEWISALGEIKRNYMNRRFSQCSVRCHEILDHGDRLDTAHPVHLVYLRFYAATSLEMQARAMHHSSLHRTTLLKQAHAHYRVASDLARQADEDMSRPSSRLTASRLRSPSGSDGSSDSTASTRMSSPAPSLASLISLDGTPPNTNTKCRTKKRVAFCDEPIIRPDSPTLGFDEWLGRSSPEPSPYPPESILKTTTTTTVKPVVTTTALPPLMGDIPSSPEPPSSEAEDAADDPFFHTRSIHRFCSILDSIRRQISAHLASIDAEIAADRGSMFPAAAQQEQQLISPEMKVLDIKARIERLRASGWKRPRFDAQRYETLRENALAEMAE</sequence>
<dbReference type="EMBL" id="AZGY01000001">
    <property type="protein sequence ID" value="OAA33046.1"/>
    <property type="molecule type" value="Genomic_DNA"/>
</dbReference>
<feature type="compositionally biased region" description="Basic and acidic residues" evidence="1">
    <location>
        <begin position="56"/>
        <end position="65"/>
    </location>
</feature>
<keyword evidence="3" id="KW-1185">Reference proteome</keyword>
<comment type="caution">
    <text evidence="2">The sequence shown here is derived from an EMBL/GenBank/DDBJ whole genome shotgun (WGS) entry which is preliminary data.</text>
</comment>
<dbReference type="AlphaFoldDB" id="A0A162K4H3"/>
<reference evidence="2 3" key="1">
    <citation type="journal article" date="2016" name="Genome Biol. Evol.">
        <title>Divergent and convergent evolution of fungal pathogenicity.</title>
        <authorList>
            <person name="Shang Y."/>
            <person name="Xiao G."/>
            <person name="Zheng P."/>
            <person name="Cen K."/>
            <person name="Zhan S."/>
            <person name="Wang C."/>
        </authorList>
    </citation>
    <scope>NUCLEOTIDE SEQUENCE [LARGE SCALE GENOMIC DNA]</scope>
    <source>
        <strain evidence="2 3">RCEF 2490</strain>
    </source>
</reference>
<evidence type="ECO:0000313" key="2">
    <source>
        <dbReference type="EMBL" id="OAA33046.1"/>
    </source>
</evidence>
<feature type="compositionally biased region" description="Low complexity" evidence="1">
    <location>
        <begin position="176"/>
        <end position="209"/>
    </location>
</feature>
<dbReference type="OrthoDB" id="3641178at2759"/>
<dbReference type="Proteomes" id="UP000078544">
    <property type="component" value="Unassembled WGS sequence"/>
</dbReference>
<proteinExistence type="predicted"/>
<evidence type="ECO:0000313" key="3">
    <source>
        <dbReference type="Proteomes" id="UP000078544"/>
    </source>
</evidence>
<organism evidence="2 3">
    <name type="scientific">Moelleriella libera RCEF 2490</name>
    <dbReference type="NCBI Taxonomy" id="1081109"/>
    <lineage>
        <taxon>Eukaryota</taxon>
        <taxon>Fungi</taxon>
        <taxon>Dikarya</taxon>
        <taxon>Ascomycota</taxon>
        <taxon>Pezizomycotina</taxon>
        <taxon>Sordariomycetes</taxon>
        <taxon>Hypocreomycetidae</taxon>
        <taxon>Hypocreales</taxon>
        <taxon>Clavicipitaceae</taxon>
        <taxon>Moelleriella</taxon>
    </lineage>
</organism>
<name>A0A162K4H3_9HYPO</name>
<protein>
    <submittedName>
        <fullName evidence="2">Uncharacterized protein</fullName>
    </submittedName>
</protein>
<accession>A0A162K4H3</accession>
<gene>
    <name evidence="2" type="ORF">AAL_00511</name>
</gene>
<evidence type="ECO:0000256" key="1">
    <source>
        <dbReference type="SAM" id="MobiDB-lite"/>
    </source>
</evidence>
<feature type="region of interest" description="Disordered" evidence="1">
    <location>
        <begin position="34"/>
        <end position="68"/>
    </location>
</feature>
<feature type="region of interest" description="Disordered" evidence="1">
    <location>
        <begin position="279"/>
        <end position="302"/>
    </location>
</feature>
<feature type="region of interest" description="Disordered" evidence="1">
    <location>
        <begin position="159"/>
        <end position="218"/>
    </location>
</feature>